<sequence length="189" mass="20702">MKLMTNSKTISQTGKADLAQDHSESLLIQGCLHCVSQCDELMAFISDELYTAESQGNSSIGAHTRHILDRFHCFFAGLQGAYIDYDDRKRDKTIENSIEAAAFALASVAARVEKLNLAEFADTAITVSESVYHKGPAMAIPSTVNRELMGLITHSIHHLAIIAIIARSFGCHMDEDFGKAPSTIVYEHS</sequence>
<reference evidence="3" key="1">
    <citation type="submission" date="2017-08" db="EMBL/GenBank/DDBJ databases">
        <title>A dynamic microbial community with high functional redundancy inhabits the cold, oxic subseafloor aquifer.</title>
        <authorList>
            <person name="Tully B.J."/>
            <person name="Wheat C.G."/>
            <person name="Glazer B.T."/>
            <person name="Huber J.A."/>
        </authorList>
    </citation>
    <scope>NUCLEOTIDE SEQUENCE [LARGE SCALE GENOMIC DNA]</scope>
</reference>
<accession>A0A2A5AVA4</accession>
<gene>
    <name evidence="2" type="ORF">COA96_12230</name>
</gene>
<dbReference type="InterPro" id="IPR024775">
    <property type="entry name" value="DinB-like"/>
</dbReference>
<dbReference type="EMBL" id="NVVJ01000042">
    <property type="protein sequence ID" value="PCJ23233.1"/>
    <property type="molecule type" value="Genomic_DNA"/>
</dbReference>
<protein>
    <recommendedName>
        <fullName evidence="1">DinB-like domain-containing protein</fullName>
    </recommendedName>
</protein>
<dbReference type="Pfam" id="PF12867">
    <property type="entry name" value="DinB_2"/>
    <property type="match status" value="1"/>
</dbReference>
<name>A0A2A5AVA4_9GAMM</name>
<dbReference type="AlphaFoldDB" id="A0A2A5AVA4"/>
<dbReference type="Gene3D" id="1.20.120.450">
    <property type="entry name" value="dinb family like domain"/>
    <property type="match status" value="1"/>
</dbReference>
<dbReference type="SUPFAM" id="SSF109854">
    <property type="entry name" value="DinB/YfiT-like putative metalloenzymes"/>
    <property type="match status" value="1"/>
</dbReference>
<dbReference type="PANTHER" id="PTHR39473">
    <property type="match status" value="1"/>
</dbReference>
<feature type="domain" description="DinB-like" evidence="1">
    <location>
        <begin position="42"/>
        <end position="162"/>
    </location>
</feature>
<proteinExistence type="predicted"/>
<dbReference type="PANTHER" id="PTHR39473:SF1">
    <property type="entry name" value="DINB-LIKE DOMAIN-CONTAINING PROTEIN"/>
    <property type="match status" value="1"/>
</dbReference>
<dbReference type="InterPro" id="IPR034660">
    <property type="entry name" value="DinB/YfiT-like"/>
</dbReference>
<evidence type="ECO:0000313" key="2">
    <source>
        <dbReference type="EMBL" id="PCJ23233.1"/>
    </source>
</evidence>
<evidence type="ECO:0000313" key="3">
    <source>
        <dbReference type="Proteomes" id="UP000218327"/>
    </source>
</evidence>
<dbReference type="Proteomes" id="UP000218327">
    <property type="component" value="Unassembled WGS sequence"/>
</dbReference>
<evidence type="ECO:0000259" key="1">
    <source>
        <dbReference type="Pfam" id="PF12867"/>
    </source>
</evidence>
<comment type="caution">
    <text evidence="2">The sequence shown here is derived from an EMBL/GenBank/DDBJ whole genome shotgun (WGS) entry which is preliminary data.</text>
</comment>
<organism evidence="2 3">
    <name type="scientific">SAR86 cluster bacterium</name>
    <dbReference type="NCBI Taxonomy" id="2030880"/>
    <lineage>
        <taxon>Bacteria</taxon>
        <taxon>Pseudomonadati</taxon>
        <taxon>Pseudomonadota</taxon>
        <taxon>Gammaproteobacteria</taxon>
        <taxon>SAR86 cluster</taxon>
    </lineage>
</organism>